<name>A0ACB7ZQ88_9AGAM</name>
<dbReference type="Proteomes" id="UP000790377">
    <property type="component" value="Unassembled WGS sequence"/>
</dbReference>
<accession>A0ACB7ZQ88</accession>
<reference evidence="1" key="1">
    <citation type="journal article" date="2021" name="New Phytol.">
        <title>Evolutionary innovations through gain and loss of genes in the ectomycorrhizal Boletales.</title>
        <authorList>
            <person name="Wu G."/>
            <person name="Miyauchi S."/>
            <person name="Morin E."/>
            <person name="Kuo A."/>
            <person name="Drula E."/>
            <person name="Varga T."/>
            <person name="Kohler A."/>
            <person name="Feng B."/>
            <person name="Cao Y."/>
            <person name="Lipzen A."/>
            <person name="Daum C."/>
            <person name="Hundley H."/>
            <person name="Pangilinan J."/>
            <person name="Johnson J."/>
            <person name="Barry K."/>
            <person name="LaButti K."/>
            <person name="Ng V."/>
            <person name="Ahrendt S."/>
            <person name="Min B."/>
            <person name="Choi I.G."/>
            <person name="Park H."/>
            <person name="Plett J.M."/>
            <person name="Magnuson J."/>
            <person name="Spatafora J.W."/>
            <person name="Nagy L.G."/>
            <person name="Henrissat B."/>
            <person name="Grigoriev I.V."/>
            <person name="Yang Z.L."/>
            <person name="Xu J."/>
            <person name="Martin F.M."/>
        </authorList>
    </citation>
    <scope>NUCLEOTIDE SEQUENCE</scope>
    <source>
        <strain evidence="1">ATCC 28755</strain>
    </source>
</reference>
<comment type="caution">
    <text evidence="1">The sequence shown here is derived from an EMBL/GenBank/DDBJ whole genome shotgun (WGS) entry which is preliminary data.</text>
</comment>
<keyword evidence="2" id="KW-1185">Reference proteome</keyword>
<proteinExistence type="predicted"/>
<protein>
    <submittedName>
        <fullName evidence="1">Uncharacterized protein</fullName>
    </submittedName>
</protein>
<evidence type="ECO:0000313" key="2">
    <source>
        <dbReference type="Proteomes" id="UP000790377"/>
    </source>
</evidence>
<evidence type="ECO:0000313" key="1">
    <source>
        <dbReference type="EMBL" id="KAH7902928.1"/>
    </source>
</evidence>
<dbReference type="EMBL" id="MU269385">
    <property type="protein sequence ID" value="KAH7902928.1"/>
    <property type="molecule type" value="Genomic_DNA"/>
</dbReference>
<gene>
    <name evidence="1" type="ORF">BJ138DRAFT_1120932</name>
</gene>
<sequence length="114" mass="12270">MRSGSLAVAVNLDKSVEGSNFPDPSPEEDTHHADEDISYILNALRVVTLPQPNTNAACGALMRLGDQLPAPELWVGTPEVGLQDSEQVGNGNREATGKAKDEKMRPSARKSFVR</sequence>
<organism evidence="1 2">
    <name type="scientific">Hygrophoropsis aurantiaca</name>
    <dbReference type="NCBI Taxonomy" id="72124"/>
    <lineage>
        <taxon>Eukaryota</taxon>
        <taxon>Fungi</taxon>
        <taxon>Dikarya</taxon>
        <taxon>Basidiomycota</taxon>
        <taxon>Agaricomycotina</taxon>
        <taxon>Agaricomycetes</taxon>
        <taxon>Agaricomycetidae</taxon>
        <taxon>Boletales</taxon>
        <taxon>Coniophorineae</taxon>
        <taxon>Hygrophoropsidaceae</taxon>
        <taxon>Hygrophoropsis</taxon>
    </lineage>
</organism>